<evidence type="ECO:0000256" key="1">
    <source>
        <dbReference type="ARBA" id="ARBA00023054"/>
    </source>
</evidence>
<dbReference type="AlphaFoldDB" id="A0AAP0RMN3"/>
<comment type="caution">
    <text evidence="2">The sequence shown here is derived from an EMBL/GenBank/DDBJ whole genome shotgun (WGS) entry which is preliminary data.</text>
</comment>
<keyword evidence="1" id="KW-0175">Coiled coil</keyword>
<reference evidence="2 3" key="1">
    <citation type="journal article" date="2024" name="Plant J.">
        <title>Genome sequences and population genomics reveal climatic adaptation and genomic divergence between two closely related sweetgum species.</title>
        <authorList>
            <person name="Xu W.Q."/>
            <person name="Ren C.Q."/>
            <person name="Zhang X.Y."/>
            <person name="Comes H.P."/>
            <person name="Liu X.H."/>
            <person name="Li Y.G."/>
            <person name="Kettle C.J."/>
            <person name="Jalonen R."/>
            <person name="Gaisberger H."/>
            <person name="Ma Y.Z."/>
            <person name="Qiu Y.X."/>
        </authorList>
    </citation>
    <scope>NUCLEOTIDE SEQUENCE [LARGE SCALE GENOMIC DNA]</scope>
    <source>
        <strain evidence="2">Hangzhou</strain>
    </source>
</reference>
<keyword evidence="3" id="KW-1185">Reference proteome</keyword>
<accession>A0AAP0RMN3</accession>
<dbReference type="InterPro" id="IPR040265">
    <property type="entry name" value="CHUP1/IPGA1-like"/>
</dbReference>
<sequence length="129" mass="15208">MERMRESTSKRYRELQIPWEWMLDTGVTGQLKLSSMRLAREYMKRIAQELQSNECSQEEDLMLQGVRFAYRVHQVGLKFLHQIFPSICCANNHNFQFAGGFDADTTRAFEELRQVGMVCHAQWRADNKT</sequence>
<evidence type="ECO:0000313" key="2">
    <source>
        <dbReference type="EMBL" id="KAK9280623.1"/>
    </source>
</evidence>
<dbReference type="GO" id="GO:0072699">
    <property type="term" value="P:protein localization to cortical microtubule cytoskeleton"/>
    <property type="evidence" value="ECO:0007669"/>
    <property type="project" value="TreeGrafter"/>
</dbReference>
<evidence type="ECO:0000313" key="3">
    <source>
        <dbReference type="Proteomes" id="UP001415857"/>
    </source>
</evidence>
<gene>
    <name evidence="2" type="ORF">L1049_014319</name>
</gene>
<dbReference type="EMBL" id="JBBPBK010000008">
    <property type="protein sequence ID" value="KAK9280623.1"/>
    <property type="molecule type" value="Genomic_DNA"/>
</dbReference>
<dbReference type="PANTHER" id="PTHR31342">
    <property type="entry name" value="PROTEIN CHUP1, CHLOROPLASTIC"/>
    <property type="match status" value="1"/>
</dbReference>
<dbReference type="Proteomes" id="UP001415857">
    <property type="component" value="Unassembled WGS sequence"/>
</dbReference>
<name>A0AAP0RMN3_LIQFO</name>
<proteinExistence type="predicted"/>
<organism evidence="2 3">
    <name type="scientific">Liquidambar formosana</name>
    <name type="common">Formosan gum</name>
    <dbReference type="NCBI Taxonomy" id="63359"/>
    <lineage>
        <taxon>Eukaryota</taxon>
        <taxon>Viridiplantae</taxon>
        <taxon>Streptophyta</taxon>
        <taxon>Embryophyta</taxon>
        <taxon>Tracheophyta</taxon>
        <taxon>Spermatophyta</taxon>
        <taxon>Magnoliopsida</taxon>
        <taxon>eudicotyledons</taxon>
        <taxon>Gunneridae</taxon>
        <taxon>Pentapetalae</taxon>
        <taxon>Saxifragales</taxon>
        <taxon>Altingiaceae</taxon>
        <taxon>Liquidambar</taxon>
    </lineage>
</organism>
<protein>
    <submittedName>
        <fullName evidence="2">Uncharacterized protein</fullName>
    </submittedName>
</protein>
<dbReference type="PANTHER" id="PTHR31342:SF48">
    <property type="entry name" value="CHUP1-LIKE PROTEIN"/>
    <property type="match status" value="1"/>
</dbReference>
<dbReference type="GO" id="GO:0055028">
    <property type="term" value="C:cortical microtubule"/>
    <property type="evidence" value="ECO:0007669"/>
    <property type="project" value="TreeGrafter"/>
</dbReference>